<dbReference type="InterPro" id="IPR044068">
    <property type="entry name" value="CB"/>
</dbReference>
<accession>A0AAQ3XZT1</accession>
<dbReference type="InterPro" id="IPR050090">
    <property type="entry name" value="Tyrosine_recombinase_XerCD"/>
</dbReference>
<dbReference type="AlphaFoldDB" id="A0AAQ3XZT1"/>
<dbReference type="GO" id="GO:0051301">
    <property type="term" value="P:cell division"/>
    <property type="evidence" value="ECO:0007669"/>
    <property type="project" value="UniProtKB-KW"/>
</dbReference>
<evidence type="ECO:0000313" key="12">
    <source>
        <dbReference type="EMBL" id="WYJ91612.1"/>
    </source>
</evidence>
<protein>
    <submittedName>
        <fullName evidence="12">Integrase/recombinase XerD</fullName>
    </submittedName>
</protein>
<dbReference type="SUPFAM" id="SSF56349">
    <property type="entry name" value="DNA breaking-rejoining enzymes"/>
    <property type="match status" value="1"/>
</dbReference>
<evidence type="ECO:0000256" key="8">
    <source>
        <dbReference type="ARBA" id="ARBA00023306"/>
    </source>
</evidence>
<proteinExistence type="predicted"/>
<evidence type="ECO:0000256" key="6">
    <source>
        <dbReference type="ARBA" id="ARBA00023125"/>
    </source>
</evidence>
<dbReference type="PROSITE" id="PS51900">
    <property type="entry name" value="CB"/>
    <property type="match status" value="1"/>
</dbReference>
<organism evidence="12 13">
    <name type="scientific">Candidatus Enterococcus clewellii</name>
    <dbReference type="NCBI Taxonomy" id="1834193"/>
    <lineage>
        <taxon>Bacteria</taxon>
        <taxon>Bacillati</taxon>
        <taxon>Bacillota</taxon>
        <taxon>Bacilli</taxon>
        <taxon>Lactobacillales</taxon>
        <taxon>Enterococcaceae</taxon>
        <taxon>Enterococcus</taxon>
    </lineage>
</organism>
<dbReference type="GO" id="GO:0006310">
    <property type="term" value="P:DNA recombination"/>
    <property type="evidence" value="ECO:0007669"/>
    <property type="project" value="UniProtKB-KW"/>
</dbReference>
<dbReference type="RefSeq" id="WP_339101747.1">
    <property type="nucleotide sequence ID" value="NZ_CP147247.1"/>
</dbReference>
<dbReference type="EMBL" id="CP147247">
    <property type="protein sequence ID" value="WYJ91612.1"/>
    <property type="molecule type" value="Genomic_DNA"/>
</dbReference>
<dbReference type="Gene3D" id="1.10.443.10">
    <property type="entry name" value="Intergrase catalytic core"/>
    <property type="match status" value="1"/>
</dbReference>
<dbReference type="GO" id="GO:0003677">
    <property type="term" value="F:DNA binding"/>
    <property type="evidence" value="ECO:0007669"/>
    <property type="project" value="UniProtKB-UniRule"/>
</dbReference>
<dbReference type="InterPro" id="IPR011010">
    <property type="entry name" value="DNA_brk_join_enz"/>
</dbReference>
<evidence type="ECO:0000256" key="9">
    <source>
        <dbReference type="PROSITE-ProRule" id="PRU01248"/>
    </source>
</evidence>
<dbReference type="GO" id="GO:0007059">
    <property type="term" value="P:chromosome segregation"/>
    <property type="evidence" value="ECO:0007669"/>
    <property type="project" value="UniProtKB-KW"/>
</dbReference>
<keyword evidence="4" id="KW-0159">Chromosome partition</keyword>
<sequence>MIEKQLLHAYFDYCMFQKKLDKKTLKAYKIDMNQFFLFVEEHHHSTITRSTIESYIEHMGKRFKTSSIKRKYASIKTYFSYLEYMEHIDKNPFNKIRLRLKEESTLPRIFPMSTLELLLIDSYNEEQKANLSDYQKFITSRNTAILELLFSTGIRVSELCDLSLKHTNLATQQILIKGKGAKERLLFLSNTEVLSAIEKYLVYRNLRLTTCENLFLNRKNARLSDQSVRAIIKNTANRSGLSQHITPHMFRHTLATTLLDEGVDCRYIQNILGHSSIRTTERYTHVSLEMQKKVLLNKHPRHGLTFLR</sequence>
<dbReference type="InterPro" id="IPR013762">
    <property type="entry name" value="Integrase-like_cat_sf"/>
</dbReference>
<dbReference type="InterPro" id="IPR002104">
    <property type="entry name" value="Integrase_catalytic"/>
</dbReference>
<evidence type="ECO:0000256" key="7">
    <source>
        <dbReference type="ARBA" id="ARBA00023172"/>
    </source>
</evidence>
<dbReference type="PANTHER" id="PTHR30349">
    <property type="entry name" value="PHAGE INTEGRASE-RELATED"/>
    <property type="match status" value="1"/>
</dbReference>
<name>A0AAQ3XZT1_9ENTE</name>
<evidence type="ECO:0000256" key="3">
    <source>
        <dbReference type="ARBA" id="ARBA00022618"/>
    </source>
</evidence>
<evidence type="ECO:0000256" key="4">
    <source>
        <dbReference type="ARBA" id="ARBA00022829"/>
    </source>
</evidence>
<keyword evidence="3" id="KW-0132">Cell division</keyword>
<dbReference type="InterPro" id="IPR004107">
    <property type="entry name" value="Integrase_SAM-like_N"/>
</dbReference>
<reference evidence="12" key="1">
    <citation type="submission" date="2017-05" db="EMBL/GenBank/DDBJ databases">
        <authorList>
            <consortium name="The Broad Institute Genomics Platform"/>
            <consortium name="The Broad Institute Genomic Center for Infectious Diseases"/>
            <person name="Earl A."/>
            <person name="Manson A."/>
            <person name="Schwartman J."/>
            <person name="Gilmore M."/>
            <person name="Abouelleil A."/>
            <person name="Cao P."/>
            <person name="Chapman S."/>
            <person name="Cusick C."/>
            <person name="Shea T."/>
            <person name="Young S."/>
            <person name="Neafsey D."/>
            <person name="Nusbaum C."/>
            <person name="Birren B."/>
        </authorList>
    </citation>
    <scope>NUCLEOTIDE SEQUENCE</scope>
    <source>
        <strain evidence="12">9E7_DIV0242</strain>
    </source>
</reference>
<dbReference type="Pfam" id="PF00589">
    <property type="entry name" value="Phage_integrase"/>
    <property type="match status" value="1"/>
</dbReference>
<dbReference type="Gene3D" id="1.10.150.130">
    <property type="match status" value="1"/>
</dbReference>
<evidence type="ECO:0000256" key="2">
    <source>
        <dbReference type="ARBA" id="ARBA00022490"/>
    </source>
</evidence>
<dbReference type="GO" id="GO:0015074">
    <property type="term" value="P:DNA integration"/>
    <property type="evidence" value="ECO:0007669"/>
    <property type="project" value="UniProtKB-KW"/>
</dbReference>
<dbReference type="InterPro" id="IPR010998">
    <property type="entry name" value="Integrase_recombinase_N"/>
</dbReference>
<keyword evidence="2" id="KW-0963">Cytoplasm</keyword>
<keyword evidence="8" id="KW-0131">Cell cycle</keyword>
<keyword evidence="5" id="KW-0229">DNA integration</keyword>
<gene>
    <name evidence="12" type="ORF">A5888_003380</name>
</gene>
<evidence type="ECO:0000313" key="13">
    <source>
        <dbReference type="Proteomes" id="UP000195141"/>
    </source>
</evidence>
<feature type="domain" description="Tyr recombinase" evidence="10">
    <location>
        <begin position="118"/>
        <end position="296"/>
    </location>
</feature>
<keyword evidence="6 9" id="KW-0238">DNA-binding</keyword>
<dbReference type="GO" id="GO:0005737">
    <property type="term" value="C:cytoplasm"/>
    <property type="evidence" value="ECO:0007669"/>
    <property type="project" value="UniProtKB-SubCell"/>
</dbReference>
<reference evidence="12" key="2">
    <citation type="submission" date="2024-03" db="EMBL/GenBank/DDBJ databases">
        <title>The Genome Sequence of Enterococcus sp. DIV0242b.</title>
        <authorList>
            <consortium name="The Broad Institute Genomics Platform"/>
            <consortium name="The Broad Institute Microbial Omics Core"/>
            <consortium name="The Broad Institute Genomic Center for Infectious Diseases"/>
            <person name="Earl A."/>
            <person name="Manson A."/>
            <person name="Gilmore M."/>
            <person name="Schwartman J."/>
            <person name="Shea T."/>
            <person name="Abouelleil A."/>
            <person name="Cao P."/>
            <person name="Chapman S."/>
            <person name="Cusick C."/>
            <person name="Young S."/>
            <person name="Neafsey D."/>
            <person name="Nusbaum C."/>
            <person name="Birren B."/>
        </authorList>
    </citation>
    <scope>NUCLEOTIDE SEQUENCE</scope>
    <source>
        <strain evidence="12">9E7_DIV0242</strain>
    </source>
</reference>
<dbReference type="Proteomes" id="UP000195141">
    <property type="component" value="Chromosome"/>
</dbReference>
<dbReference type="PROSITE" id="PS51898">
    <property type="entry name" value="TYR_RECOMBINASE"/>
    <property type="match status" value="1"/>
</dbReference>
<evidence type="ECO:0000259" key="10">
    <source>
        <dbReference type="PROSITE" id="PS51898"/>
    </source>
</evidence>
<keyword evidence="7" id="KW-0233">DNA recombination</keyword>
<keyword evidence="13" id="KW-1185">Reference proteome</keyword>
<evidence type="ECO:0000256" key="1">
    <source>
        <dbReference type="ARBA" id="ARBA00004496"/>
    </source>
</evidence>
<dbReference type="PANTHER" id="PTHR30349:SF77">
    <property type="entry name" value="TYROSINE RECOMBINASE XERC"/>
    <property type="match status" value="1"/>
</dbReference>
<evidence type="ECO:0000256" key="5">
    <source>
        <dbReference type="ARBA" id="ARBA00022908"/>
    </source>
</evidence>
<evidence type="ECO:0000259" key="11">
    <source>
        <dbReference type="PROSITE" id="PS51900"/>
    </source>
</evidence>
<dbReference type="Pfam" id="PF02899">
    <property type="entry name" value="Phage_int_SAM_1"/>
    <property type="match status" value="1"/>
</dbReference>
<comment type="subcellular location">
    <subcellularLocation>
        <location evidence="1">Cytoplasm</location>
    </subcellularLocation>
</comment>
<feature type="domain" description="Core-binding (CB)" evidence="11">
    <location>
        <begin position="1"/>
        <end position="83"/>
    </location>
</feature>